<dbReference type="PANTHER" id="PTHR32009">
    <property type="entry name" value="TMV RESISTANCE PROTEIN N-LIKE"/>
    <property type="match status" value="1"/>
</dbReference>
<evidence type="ECO:0000259" key="2">
    <source>
        <dbReference type="PROSITE" id="PS50104"/>
    </source>
</evidence>
<gene>
    <name evidence="3" type="ordered locus">AALP_Aa6g134400</name>
</gene>
<accession>A0A087GP00</accession>
<evidence type="ECO:0000313" key="4">
    <source>
        <dbReference type="Proteomes" id="UP000029120"/>
    </source>
</evidence>
<dbReference type="OrthoDB" id="1905256at2759"/>
<evidence type="ECO:0000256" key="1">
    <source>
        <dbReference type="ARBA" id="ARBA00023027"/>
    </source>
</evidence>
<dbReference type="PROSITE" id="PS50104">
    <property type="entry name" value="TIR"/>
    <property type="match status" value="1"/>
</dbReference>
<organism evidence="3 4">
    <name type="scientific">Arabis alpina</name>
    <name type="common">Alpine rock-cress</name>
    <dbReference type="NCBI Taxonomy" id="50452"/>
    <lineage>
        <taxon>Eukaryota</taxon>
        <taxon>Viridiplantae</taxon>
        <taxon>Streptophyta</taxon>
        <taxon>Embryophyta</taxon>
        <taxon>Tracheophyta</taxon>
        <taxon>Spermatophyta</taxon>
        <taxon>Magnoliopsida</taxon>
        <taxon>eudicotyledons</taxon>
        <taxon>Gunneridae</taxon>
        <taxon>Pentapetalae</taxon>
        <taxon>rosids</taxon>
        <taxon>malvids</taxon>
        <taxon>Brassicales</taxon>
        <taxon>Brassicaceae</taxon>
        <taxon>Arabideae</taxon>
        <taxon>Arabis</taxon>
    </lineage>
</organism>
<keyword evidence="4" id="KW-1185">Reference proteome</keyword>
<evidence type="ECO:0000313" key="3">
    <source>
        <dbReference type="EMBL" id="KFK31602.1"/>
    </source>
</evidence>
<dbReference type="Gene3D" id="3.40.50.10140">
    <property type="entry name" value="Toll/interleukin-1 receptor homology (TIR) domain"/>
    <property type="match status" value="1"/>
</dbReference>
<name>A0A087GP00_ARAAL</name>
<dbReference type="SMART" id="SM00255">
    <property type="entry name" value="TIR"/>
    <property type="match status" value="1"/>
</dbReference>
<sequence>MLNERINVFVDEMELRSRELNHIFNRIEESRVAVTIFSEKYTESTWCLDELAKMKERVDQGKLQVIPIFFNVKTCDVKLLRGNFGDNFRSLRDIHGRDVSNKFGEGNH</sequence>
<dbReference type="PANTHER" id="PTHR32009:SF109">
    <property type="entry name" value="TOLL-INTERLEUKIN-RESISTANCE (TIR) DOMAIN FAMILY PROTEIN"/>
    <property type="match status" value="1"/>
</dbReference>
<dbReference type="SUPFAM" id="SSF52200">
    <property type="entry name" value="Toll/Interleukin receptor TIR domain"/>
    <property type="match status" value="1"/>
</dbReference>
<dbReference type="Gramene" id="KFK31602">
    <property type="protein sequence ID" value="KFK31602"/>
    <property type="gene ID" value="AALP_AA6G134400"/>
</dbReference>
<dbReference type="EMBL" id="CM002874">
    <property type="protein sequence ID" value="KFK31602.1"/>
    <property type="molecule type" value="Genomic_DNA"/>
</dbReference>
<dbReference type="InterPro" id="IPR000157">
    <property type="entry name" value="TIR_dom"/>
</dbReference>
<dbReference type="InterPro" id="IPR035897">
    <property type="entry name" value="Toll_tir_struct_dom_sf"/>
</dbReference>
<reference evidence="4" key="1">
    <citation type="journal article" date="2015" name="Nat. Plants">
        <title>Genome expansion of Arabis alpina linked with retrotransposition and reduced symmetric DNA methylation.</title>
        <authorList>
            <person name="Willing E.M."/>
            <person name="Rawat V."/>
            <person name="Mandakova T."/>
            <person name="Maumus F."/>
            <person name="James G.V."/>
            <person name="Nordstroem K.J."/>
            <person name="Becker C."/>
            <person name="Warthmann N."/>
            <person name="Chica C."/>
            <person name="Szarzynska B."/>
            <person name="Zytnicki M."/>
            <person name="Albani M.C."/>
            <person name="Kiefer C."/>
            <person name="Bergonzi S."/>
            <person name="Castaings L."/>
            <person name="Mateos J.L."/>
            <person name="Berns M.C."/>
            <person name="Bujdoso N."/>
            <person name="Piofczyk T."/>
            <person name="de Lorenzo L."/>
            <person name="Barrero-Sicilia C."/>
            <person name="Mateos I."/>
            <person name="Piednoel M."/>
            <person name="Hagmann J."/>
            <person name="Chen-Min-Tao R."/>
            <person name="Iglesias-Fernandez R."/>
            <person name="Schuster S.C."/>
            <person name="Alonso-Blanco C."/>
            <person name="Roudier F."/>
            <person name="Carbonero P."/>
            <person name="Paz-Ares J."/>
            <person name="Davis S.J."/>
            <person name="Pecinka A."/>
            <person name="Quesneville H."/>
            <person name="Colot V."/>
            <person name="Lysak M.A."/>
            <person name="Weigel D."/>
            <person name="Coupland G."/>
            <person name="Schneeberger K."/>
        </authorList>
    </citation>
    <scope>NUCLEOTIDE SEQUENCE [LARGE SCALE GENOMIC DNA]</scope>
    <source>
        <strain evidence="4">cv. Pajares</strain>
    </source>
</reference>
<protein>
    <recommendedName>
        <fullName evidence="2">TIR domain-containing protein</fullName>
    </recommendedName>
</protein>
<feature type="domain" description="TIR" evidence="2">
    <location>
        <begin position="1"/>
        <end position="103"/>
    </location>
</feature>
<dbReference type="OMA" id="LNDHEER"/>
<proteinExistence type="predicted"/>
<dbReference type="Pfam" id="PF01582">
    <property type="entry name" value="TIR"/>
    <property type="match status" value="1"/>
</dbReference>
<dbReference type="AlphaFoldDB" id="A0A087GP00"/>
<keyword evidence="1" id="KW-0520">NAD</keyword>
<dbReference type="GO" id="GO:0007165">
    <property type="term" value="P:signal transduction"/>
    <property type="evidence" value="ECO:0007669"/>
    <property type="project" value="InterPro"/>
</dbReference>
<dbReference type="Proteomes" id="UP000029120">
    <property type="component" value="Chromosome 6"/>
</dbReference>